<protein>
    <submittedName>
        <fullName evidence="1">Uncharacterized protein</fullName>
    </submittedName>
</protein>
<dbReference type="GeneID" id="83184538"/>
<proteinExistence type="predicted"/>
<dbReference type="Proteomes" id="UP001150904">
    <property type="component" value="Unassembled WGS sequence"/>
</dbReference>
<dbReference type="RefSeq" id="XP_058304136.1">
    <property type="nucleotide sequence ID" value="XM_058457237.1"/>
</dbReference>
<evidence type="ECO:0000313" key="2">
    <source>
        <dbReference type="Proteomes" id="UP001150904"/>
    </source>
</evidence>
<name>A0A9W9J8H0_9EURO</name>
<accession>A0A9W9J8H0</accession>
<dbReference type="EMBL" id="JAPQKR010000016">
    <property type="protein sequence ID" value="KAJ5191196.1"/>
    <property type="molecule type" value="Genomic_DNA"/>
</dbReference>
<sequence length="63" mass="6554">MKVSGVTLRNDFQSTVLVGGLQLIDLDASLGSRSPELGTVIVNFSVNPPGDLAVSLERLTAAL</sequence>
<dbReference type="AlphaFoldDB" id="A0A9W9J8H0"/>
<reference evidence="1" key="1">
    <citation type="submission" date="2022-12" db="EMBL/GenBank/DDBJ databases">
        <authorList>
            <person name="Petersen C."/>
        </authorList>
    </citation>
    <scope>NUCLEOTIDE SEQUENCE</scope>
    <source>
        <strain evidence="1">IBT 15544</strain>
    </source>
</reference>
<gene>
    <name evidence="1" type="ORF">N7498_010181</name>
</gene>
<reference evidence="1" key="2">
    <citation type="journal article" date="2023" name="IMA Fungus">
        <title>Comparative genomic study of the Penicillium genus elucidates a diverse pangenome and 15 lateral gene transfer events.</title>
        <authorList>
            <person name="Petersen C."/>
            <person name="Sorensen T."/>
            <person name="Nielsen M.R."/>
            <person name="Sondergaard T.E."/>
            <person name="Sorensen J.L."/>
            <person name="Fitzpatrick D.A."/>
            <person name="Frisvad J.C."/>
            <person name="Nielsen K.L."/>
        </authorList>
    </citation>
    <scope>NUCLEOTIDE SEQUENCE</scope>
    <source>
        <strain evidence="1">IBT 15544</strain>
    </source>
</reference>
<organism evidence="1 2">
    <name type="scientific">Penicillium cinerascens</name>
    <dbReference type="NCBI Taxonomy" id="70096"/>
    <lineage>
        <taxon>Eukaryota</taxon>
        <taxon>Fungi</taxon>
        <taxon>Dikarya</taxon>
        <taxon>Ascomycota</taxon>
        <taxon>Pezizomycotina</taxon>
        <taxon>Eurotiomycetes</taxon>
        <taxon>Eurotiomycetidae</taxon>
        <taxon>Eurotiales</taxon>
        <taxon>Aspergillaceae</taxon>
        <taxon>Penicillium</taxon>
    </lineage>
</organism>
<comment type="caution">
    <text evidence="1">The sequence shown here is derived from an EMBL/GenBank/DDBJ whole genome shotgun (WGS) entry which is preliminary data.</text>
</comment>
<evidence type="ECO:0000313" key="1">
    <source>
        <dbReference type="EMBL" id="KAJ5191196.1"/>
    </source>
</evidence>
<keyword evidence="2" id="KW-1185">Reference proteome</keyword>